<proteinExistence type="predicted"/>
<keyword evidence="4" id="KW-1185">Reference proteome</keyword>
<dbReference type="CDD" id="cd00093">
    <property type="entry name" value="HTH_XRE"/>
    <property type="match status" value="1"/>
</dbReference>
<evidence type="ECO:0000256" key="1">
    <source>
        <dbReference type="SAM" id="MobiDB-lite"/>
    </source>
</evidence>
<dbReference type="PROSITE" id="PS50943">
    <property type="entry name" value="HTH_CROC1"/>
    <property type="match status" value="1"/>
</dbReference>
<dbReference type="GO" id="GO:0003677">
    <property type="term" value="F:DNA binding"/>
    <property type="evidence" value="ECO:0007669"/>
    <property type="project" value="InterPro"/>
</dbReference>
<evidence type="ECO:0000313" key="3">
    <source>
        <dbReference type="EMBL" id="GGR30493.1"/>
    </source>
</evidence>
<organism evidence="3 4">
    <name type="scientific">Agromyces mediolanus</name>
    <name type="common">Corynebacterium mediolanum</name>
    <dbReference type="NCBI Taxonomy" id="41986"/>
    <lineage>
        <taxon>Bacteria</taxon>
        <taxon>Bacillati</taxon>
        <taxon>Actinomycetota</taxon>
        <taxon>Actinomycetes</taxon>
        <taxon>Micrococcales</taxon>
        <taxon>Microbacteriaceae</taxon>
        <taxon>Agromyces</taxon>
    </lineage>
</organism>
<dbReference type="AlphaFoldDB" id="A0A918FCJ2"/>
<dbReference type="EMBL" id="BMRJ01000002">
    <property type="protein sequence ID" value="GGR30493.1"/>
    <property type="molecule type" value="Genomic_DNA"/>
</dbReference>
<evidence type="ECO:0000259" key="2">
    <source>
        <dbReference type="PROSITE" id="PS50943"/>
    </source>
</evidence>
<comment type="caution">
    <text evidence="3">The sequence shown here is derived from an EMBL/GenBank/DDBJ whole genome shotgun (WGS) entry which is preliminary data.</text>
</comment>
<feature type="region of interest" description="Disordered" evidence="1">
    <location>
        <begin position="93"/>
        <end position="121"/>
    </location>
</feature>
<sequence length="121" mass="12750">MSGPQVRIAVLGEREPLWRAALGAELRRRRAGRGESLAEAAARAGVSSQYLSELERGRKEASSEVLAALARGYGVRLAGLLAAIAAQLDEAATIPARRPPRPGAAAPSASARPRRESSARR</sequence>
<dbReference type="SMART" id="SM00530">
    <property type="entry name" value="HTH_XRE"/>
    <property type="match status" value="1"/>
</dbReference>
<name>A0A918FCJ2_AGRME</name>
<dbReference type="InterPro" id="IPR010982">
    <property type="entry name" value="Lambda_DNA-bd_dom_sf"/>
</dbReference>
<protein>
    <recommendedName>
        <fullName evidence="2">HTH cro/C1-type domain-containing protein</fullName>
    </recommendedName>
</protein>
<reference evidence="3" key="2">
    <citation type="submission" date="2020-09" db="EMBL/GenBank/DDBJ databases">
        <authorList>
            <person name="Sun Q."/>
            <person name="Ohkuma M."/>
        </authorList>
    </citation>
    <scope>NUCLEOTIDE SEQUENCE</scope>
    <source>
        <strain evidence="3">JCM 3346</strain>
    </source>
</reference>
<accession>A0A918FCJ2</accession>
<evidence type="ECO:0000313" key="4">
    <source>
        <dbReference type="Proteomes" id="UP000610303"/>
    </source>
</evidence>
<dbReference type="Proteomes" id="UP000610303">
    <property type="component" value="Unassembled WGS sequence"/>
</dbReference>
<reference evidence="3" key="1">
    <citation type="journal article" date="2014" name="Int. J. Syst. Evol. Microbiol.">
        <title>Complete genome sequence of Corynebacterium casei LMG S-19264T (=DSM 44701T), isolated from a smear-ripened cheese.</title>
        <authorList>
            <consortium name="US DOE Joint Genome Institute (JGI-PGF)"/>
            <person name="Walter F."/>
            <person name="Albersmeier A."/>
            <person name="Kalinowski J."/>
            <person name="Ruckert C."/>
        </authorList>
    </citation>
    <scope>NUCLEOTIDE SEQUENCE</scope>
    <source>
        <strain evidence="3">JCM 3346</strain>
    </source>
</reference>
<dbReference type="Gene3D" id="1.10.260.40">
    <property type="entry name" value="lambda repressor-like DNA-binding domains"/>
    <property type="match status" value="1"/>
</dbReference>
<feature type="domain" description="HTH cro/C1-type" evidence="2">
    <location>
        <begin position="26"/>
        <end position="80"/>
    </location>
</feature>
<dbReference type="RefSeq" id="WP_230764553.1">
    <property type="nucleotide sequence ID" value="NZ_JAINWC010000005.1"/>
</dbReference>
<dbReference type="InterPro" id="IPR001387">
    <property type="entry name" value="Cro/C1-type_HTH"/>
</dbReference>
<gene>
    <name evidence="3" type="ORF">GCM10010196_25690</name>
</gene>
<dbReference type="Pfam" id="PF13560">
    <property type="entry name" value="HTH_31"/>
    <property type="match status" value="1"/>
</dbReference>
<dbReference type="SUPFAM" id="SSF47413">
    <property type="entry name" value="lambda repressor-like DNA-binding domains"/>
    <property type="match status" value="1"/>
</dbReference>